<protein>
    <submittedName>
        <fullName evidence="2">Uncharacterized protein</fullName>
    </submittedName>
</protein>
<feature type="region of interest" description="Disordered" evidence="1">
    <location>
        <begin position="40"/>
        <end position="62"/>
    </location>
</feature>
<name>A0A1F5FGX1_9BACT</name>
<dbReference type="EMBL" id="MFAM01000031">
    <property type="protein sequence ID" value="OGD78918.1"/>
    <property type="molecule type" value="Genomic_DNA"/>
</dbReference>
<dbReference type="Proteomes" id="UP000176682">
    <property type="component" value="Unassembled WGS sequence"/>
</dbReference>
<evidence type="ECO:0000256" key="1">
    <source>
        <dbReference type="SAM" id="MobiDB-lite"/>
    </source>
</evidence>
<gene>
    <name evidence="2" type="ORF">A2368_04535</name>
</gene>
<sequence>MSESIEGGNAMSQISRPNESGTAAAAAVLAQSTRLVLTPEERARAVPKPYQDAAPIPVKQQK</sequence>
<organism evidence="2 3">
    <name type="scientific">Candidatus Collierbacteria bacterium RIFOXYB1_FULL_49_13</name>
    <dbReference type="NCBI Taxonomy" id="1817728"/>
    <lineage>
        <taxon>Bacteria</taxon>
        <taxon>Candidatus Collieribacteriota</taxon>
    </lineage>
</organism>
<comment type="caution">
    <text evidence="2">The sequence shown here is derived from an EMBL/GenBank/DDBJ whole genome shotgun (WGS) entry which is preliminary data.</text>
</comment>
<evidence type="ECO:0000313" key="3">
    <source>
        <dbReference type="Proteomes" id="UP000176682"/>
    </source>
</evidence>
<feature type="compositionally biased region" description="Polar residues" evidence="1">
    <location>
        <begin position="10"/>
        <end position="21"/>
    </location>
</feature>
<dbReference type="AlphaFoldDB" id="A0A1F5FGX1"/>
<reference evidence="2 3" key="1">
    <citation type="journal article" date="2016" name="Nat. Commun.">
        <title>Thousands of microbial genomes shed light on interconnected biogeochemical processes in an aquifer system.</title>
        <authorList>
            <person name="Anantharaman K."/>
            <person name="Brown C.T."/>
            <person name="Hug L.A."/>
            <person name="Sharon I."/>
            <person name="Castelle C.J."/>
            <person name="Probst A.J."/>
            <person name="Thomas B.C."/>
            <person name="Singh A."/>
            <person name="Wilkins M.J."/>
            <person name="Karaoz U."/>
            <person name="Brodie E.L."/>
            <person name="Williams K.H."/>
            <person name="Hubbard S.S."/>
            <person name="Banfield J.F."/>
        </authorList>
    </citation>
    <scope>NUCLEOTIDE SEQUENCE [LARGE SCALE GENOMIC DNA]</scope>
</reference>
<evidence type="ECO:0000313" key="2">
    <source>
        <dbReference type="EMBL" id="OGD78918.1"/>
    </source>
</evidence>
<accession>A0A1F5FGX1</accession>
<feature type="region of interest" description="Disordered" evidence="1">
    <location>
        <begin position="1"/>
        <end position="25"/>
    </location>
</feature>
<proteinExistence type="predicted"/>